<keyword evidence="21 27" id="KW-0961">Cell wall biogenesis/degradation</keyword>
<keyword evidence="18 29" id="KW-0472">Membrane</keyword>
<dbReference type="InterPro" id="IPR012338">
    <property type="entry name" value="Beta-lactam/transpept-like"/>
</dbReference>
<dbReference type="GO" id="GO:0006508">
    <property type="term" value="P:proteolysis"/>
    <property type="evidence" value="ECO:0007669"/>
    <property type="project" value="UniProtKB-KW"/>
</dbReference>
<evidence type="ECO:0000313" key="34">
    <source>
        <dbReference type="Proteomes" id="UP000077654"/>
    </source>
</evidence>
<dbReference type="FunFam" id="1.10.3810.10:FF:000002">
    <property type="entry name" value="Penicillin-binding protein 1B"/>
    <property type="match status" value="1"/>
</dbReference>
<organism evidence="33 34">
    <name type="scientific">Buchnera aphidicola subsp. Schlechtendalia chinensis</name>
    <dbReference type="NCBI Taxonomy" id="118110"/>
    <lineage>
        <taxon>Bacteria</taxon>
        <taxon>Pseudomonadati</taxon>
        <taxon>Pseudomonadota</taxon>
        <taxon>Gammaproteobacteria</taxon>
        <taxon>Enterobacterales</taxon>
        <taxon>Erwiniaceae</taxon>
        <taxon>Buchnera</taxon>
    </lineage>
</organism>
<evidence type="ECO:0000256" key="16">
    <source>
        <dbReference type="ARBA" id="ARBA00022984"/>
    </source>
</evidence>
<evidence type="ECO:0000256" key="18">
    <source>
        <dbReference type="ARBA" id="ARBA00023136"/>
    </source>
</evidence>
<dbReference type="Pfam" id="PF00905">
    <property type="entry name" value="Transpeptidase"/>
    <property type="match status" value="1"/>
</dbReference>
<dbReference type="GO" id="GO:0030288">
    <property type="term" value="C:outer membrane-bounded periplasmic space"/>
    <property type="evidence" value="ECO:0007669"/>
    <property type="project" value="TreeGrafter"/>
</dbReference>
<evidence type="ECO:0000256" key="22">
    <source>
        <dbReference type="ARBA" id="ARBA00032454"/>
    </source>
</evidence>
<evidence type="ECO:0000256" key="5">
    <source>
        <dbReference type="ARBA" id="ARBA00007739"/>
    </source>
</evidence>
<comment type="function">
    <text evidence="1 27">Cell wall formation. Synthesis of cross-linked peptidoglycan from the lipid intermediates. The enzyme has a penicillin-insensitive transglycosylase N-terminal domain (formation of linear glycan strands) and a penicillin-sensitive transpeptidase C-terminal domain (cross-linking of the peptide subunits).</text>
</comment>
<keyword evidence="20" id="KW-0511">Multifunctional enzyme</keyword>
<keyword evidence="10 27" id="KW-0328">Glycosyltransferase</keyword>
<evidence type="ECO:0000259" key="30">
    <source>
        <dbReference type="Pfam" id="PF00905"/>
    </source>
</evidence>
<comment type="pathway">
    <text evidence="25">Glycan biosynthesis.</text>
</comment>
<dbReference type="Gene3D" id="3.30.2060.10">
    <property type="entry name" value="Penicillin-binding protein 1b domain"/>
    <property type="match status" value="1"/>
</dbReference>
<evidence type="ECO:0000256" key="24">
    <source>
        <dbReference type="ARBA" id="ARBA00049902"/>
    </source>
</evidence>
<comment type="subcellular location">
    <subcellularLocation>
        <location evidence="2">Cell membrane</location>
        <topology evidence="2">Single-pass type II membrane protein</topology>
    </subcellularLocation>
</comment>
<feature type="domain" description="Glycosyl transferase family 51" evidence="31">
    <location>
        <begin position="153"/>
        <end position="323"/>
    </location>
</feature>
<evidence type="ECO:0000256" key="29">
    <source>
        <dbReference type="SAM" id="Phobius"/>
    </source>
</evidence>
<dbReference type="UniPathway" id="UPA00219"/>
<dbReference type="EMBL" id="CP011299">
    <property type="protein sequence ID" value="ANF16988.1"/>
    <property type="molecule type" value="Genomic_DNA"/>
</dbReference>
<keyword evidence="17 29" id="KW-1133">Transmembrane helix</keyword>
<dbReference type="InterPro" id="IPR011813">
    <property type="entry name" value="PBP_1b"/>
</dbReference>
<keyword evidence="34" id="KW-1185">Reference proteome</keyword>
<evidence type="ECO:0000259" key="31">
    <source>
        <dbReference type="Pfam" id="PF00912"/>
    </source>
</evidence>
<proteinExistence type="inferred from homology"/>
<comment type="catalytic activity">
    <reaction evidence="23">
        <text>Preferential cleavage: (Ac)2-L-Lys-D-Ala-|-D-Ala. Also transpeptidation of peptidyl-alanyl moieties that are N-acyl substituents of D-alanine.</text>
        <dbReference type="EC" id="3.4.16.4"/>
    </reaction>
</comment>
<dbReference type="Pfam" id="PF14814">
    <property type="entry name" value="UB2H"/>
    <property type="match status" value="1"/>
</dbReference>
<dbReference type="InterPro" id="IPR028166">
    <property type="entry name" value="UB2H"/>
</dbReference>
<sequence length="753" mass="86537">MLKVNFKFNFVVLTKLFSVFLFFMLMYGFFLYVKISLFINERMWKFPISIYSRIITLKPGCNYTKKEIISILKGMRYRYVSVLKNSGEFFVEKKNITLIRRSFNFPDGNEDKVFVKLYFDNNALTRIKNLNNNSNFSLLRLDPQLITILPFSNGEQRIFLSRKCYPKILIDMLLTIEDRYFYDHDGINIYSIVRALLANISAGYTIQGGSTLTQQLVKNLFLTNARSFWRKINEIYMALIMDWKYSKDRILELYLNEVYFGQDGNKQIRGFPLASLYYFGRPINELSFDQYALLVGMVKGASLYNPWNHPKIALNRRNIVIYALLKRRIINENSYQFLVKKPLKVQSRSDVFLSKNAFIQIVESELKRKLGNQVKRFSGIKIFTTLDLISQSSAEKAVKNVIPLLKKEKKLKDLETAVVIIDRFNGEIQSLLGSSNPKVLGYNRAIQARRSIGSLSKPITYLTALSHPEKFGLNTWIADNPISIQLKNGTIWKPRNSNFKFSKKVMLIDALTHSINVPTVNLSLQVGLEQIVKTWIRFGLSYNQVFVIPSIALGSINLTPIEVAKVFQIIASGGNRSNLSSIQTIMTKEGYILYNNFQKFTKMVPEQVVYLTLYGMQSVVRNGTAKQLGSLFKSYSIAGKTGTTNNLIDSWFVGIDGKQVVIVWVGRDNNESTQLYGSSGAMRVYRNYLKFNNPKPLVLVPPLDVSILNVNSKGNISCSSKNSVGRYRYLPIWNKFQKALCINKRFKAFELFQ</sequence>
<evidence type="ECO:0000256" key="17">
    <source>
        <dbReference type="ARBA" id="ARBA00022989"/>
    </source>
</evidence>
<evidence type="ECO:0000256" key="20">
    <source>
        <dbReference type="ARBA" id="ARBA00023268"/>
    </source>
</evidence>
<evidence type="ECO:0000256" key="1">
    <source>
        <dbReference type="ARBA" id="ARBA00002624"/>
    </source>
</evidence>
<dbReference type="Gene3D" id="1.10.3810.10">
    <property type="entry name" value="Biosynthetic peptidoglycan transglycosylase-like"/>
    <property type="match status" value="1"/>
</dbReference>
<dbReference type="GO" id="GO:0008955">
    <property type="term" value="F:peptidoglycan glycosyltransferase activity"/>
    <property type="evidence" value="ECO:0007669"/>
    <property type="project" value="UniProtKB-UniRule"/>
</dbReference>
<dbReference type="NCBIfam" id="TIGR02071">
    <property type="entry name" value="PBP_1b"/>
    <property type="match status" value="1"/>
</dbReference>
<evidence type="ECO:0000256" key="2">
    <source>
        <dbReference type="ARBA" id="ARBA00004401"/>
    </source>
</evidence>
<keyword evidence="12 29" id="KW-0812">Transmembrane</keyword>
<gene>
    <name evidence="33" type="ORF">XW81_00935</name>
</gene>
<evidence type="ECO:0000256" key="6">
    <source>
        <dbReference type="ARBA" id="ARBA00018637"/>
    </source>
</evidence>
<accession>A0A172WDE0</accession>
<dbReference type="GO" id="GO:0009252">
    <property type="term" value="P:peptidoglycan biosynthetic process"/>
    <property type="evidence" value="ECO:0007669"/>
    <property type="project" value="UniProtKB-UniRule"/>
</dbReference>
<evidence type="ECO:0000259" key="32">
    <source>
        <dbReference type="Pfam" id="PF14814"/>
    </source>
</evidence>
<evidence type="ECO:0000256" key="4">
    <source>
        <dbReference type="ARBA" id="ARBA00007090"/>
    </source>
</evidence>
<dbReference type="Gene3D" id="3.40.710.10">
    <property type="entry name" value="DD-peptidase/beta-lactamase superfamily"/>
    <property type="match status" value="1"/>
</dbReference>
<evidence type="ECO:0000256" key="19">
    <source>
        <dbReference type="ARBA" id="ARBA00023251"/>
    </source>
</evidence>
<dbReference type="InterPro" id="IPR050396">
    <property type="entry name" value="Glycosyltr_51/Transpeptidase"/>
</dbReference>
<evidence type="ECO:0000313" key="33">
    <source>
        <dbReference type="EMBL" id="ANF16988.1"/>
    </source>
</evidence>
<feature type="active site" description="Acyl-ester intermediate; for transpeptidase activity" evidence="28">
    <location>
        <position position="454"/>
    </location>
</feature>
<dbReference type="InterPro" id="IPR001460">
    <property type="entry name" value="PCN-bd_Tpept"/>
</dbReference>
<dbReference type="STRING" id="118110.XW81_00935"/>
<dbReference type="GO" id="GO:0005886">
    <property type="term" value="C:plasma membrane"/>
    <property type="evidence" value="ECO:0007669"/>
    <property type="project" value="UniProtKB-SubCell"/>
</dbReference>
<keyword evidence="14 27" id="KW-0133">Cell shape</keyword>
<keyword evidence="16 27" id="KW-0573">Peptidoglycan synthesis</keyword>
<feature type="transmembrane region" description="Helical" evidence="29">
    <location>
        <begin position="12"/>
        <end position="33"/>
    </location>
</feature>
<evidence type="ECO:0000256" key="10">
    <source>
        <dbReference type="ARBA" id="ARBA00022676"/>
    </source>
</evidence>
<dbReference type="GO" id="GO:0008658">
    <property type="term" value="F:penicillin binding"/>
    <property type="evidence" value="ECO:0007669"/>
    <property type="project" value="UniProtKB-UniRule"/>
</dbReference>
<reference evidence="33 34" key="1">
    <citation type="submission" date="2015-04" db="EMBL/GenBank/DDBJ databases">
        <title>Buchnera aphidicola assembly.</title>
        <authorList>
            <person name="Zhang Y."/>
        </authorList>
    </citation>
    <scope>NUCLEOTIDE SEQUENCE [LARGE SCALE GENOMIC DNA]</scope>
    <source>
        <strain evidence="33 34">SC</strain>
    </source>
</reference>
<dbReference type="AlphaFoldDB" id="A0A172WDE0"/>
<keyword evidence="8" id="KW-0121">Carboxypeptidase</keyword>
<feature type="active site" description="Proton donor; for transglycosylase activity" evidence="28">
    <location>
        <position position="177"/>
    </location>
</feature>
<evidence type="ECO:0000256" key="23">
    <source>
        <dbReference type="ARBA" id="ARBA00034000"/>
    </source>
</evidence>
<comment type="pathway">
    <text evidence="3 27">Cell wall biogenesis; peptidoglycan biosynthesis.</text>
</comment>
<dbReference type="RefSeq" id="WP_075474050.1">
    <property type="nucleotide sequence ID" value="NZ_CP011299.1"/>
</dbReference>
<dbReference type="PIRSF" id="PIRSF002799">
    <property type="entry name" value="PBP_1b"/>
    <property type="match status" value="1"/>
</dbReference>
<feature type="domain" description="Penicillin-binding protein transpeptidase" evidence="30">
    <location>
        <begin position="417"/>
        <end position="687"/>
    </location>
</feature>
<evidence type="ECO:0000256" key="21">
    <source>
        <dbReference type="ARBA" id="ARBA00023316"/>
    </source>
</evidence>
<dbReference type="PANTHER" id="PTHR32282:SF11">
    <property type="entry name" value="PENICILLIN-BINDING PROTEIN 1B"/>
    <property type="match status" value="1"/>
</dbReference>
<keyword evidence="9" id="KW-0645">Protease</keyword>
<feature type="domain" description="Bifunctional transglycosylase second" evidence="32">
    <location>
        <begin position="57"/>
        <end position="141"/>
    </location>
</feature>
<evidence type="ECO:0000256" key="28">
    <source>
        <dbReference type="PIRSR" id="PIRSR002799-1"/>
    </source>
</evidence>
<dbReference type="GO" id="GO:0046677">
    <property type="term" value="P:response to antibiotic"/>
    <property type="evidence" value="ECO:0007669"/>
    <property type="project" value="UniProtKB-UniRule"/>
</dbReference>
<evidence type="ECO:0000256" key="7">
    <source>
        <dbReference type="ARBA" id="ARBA00022475"/>
    </source>
</evidence>
<comment type="catalytic activity">
    <reaction evidence="24">
        <text>[GlcNAc-(1-&gt;4)-Mur2Ac(oyl-L-Ala-gamma-D-Glu-L-Lys-D-Ala-D-Ala)](n)-di-trans,octa-cis-undecaprenyl diphosphate + beta-D-GlcNAc-(1-&gt;4)-Mur2Ac(oyl-L-Ala-gamma-D-Glu-L-Lys-D-Ala-D-Ala)-di-trans,octa-cis-undecaprenyl diphosphate = [GlcNAc-(1-&gt;4)-Mur2Ac(oyl-L-Ala-gamma-D-Glu-L-Lys-D-Ala-D-Ala)](n+1)-di-trans,octa-cis-undecaprenyl diphosphate + di-trans,octa-cis-undecaprenyl diphosphate + H(+)</text>
        <dbReference type="Rhea" id="RHEA:23708"/>
        <dbReference type="Rhea" id="RHEA-COMP:9602"/>
        <dbReference type="Rhea" id="RHEA-COMP:9603"/>
        <dbReference type="ChEBI" id="CHEBI:15378"/>
        <dbReference type="ChEBI" id="CHEBI:58405"/>
        <dbReference type="ChEBI" id="CHEBI:60033"/>
        <dbReference type="ChEBI" id="CHEBI:78435"/>
        <dbReference type="EC" id="2.4.99.28"/>
    </reaction>
</comment>
<evidence type="ECO:0000256" key="13">
    <source>
        <dbReference type="ARBA" id="ARBA00022801"/>
    </source>
</evidence>
<evidence type="ECO:0000256" key="27">
    <source>
        <dbReference type="PIRNR" id="PIRNR002799"/>
    </source>
</evidence>
<dbReference type="InterPro" id="IPR001264">
    <property type="entry name" value="Glyco_trans_51"/>
</dbReference>
<keyword evidence="11 27" id="KW-0808">Transferase</keyword>
<dbReference type="GO" id="GO:0009002">
    <property type="term" value="F:serine-type D-Ala-D-Ala carboxypeptidase activity"/>
    <property type="evidence" value="ECO:0007669"/>
    <property type="project" value="UniProtKB-EC"/>
</dbReference>
<evidence type="ECO:0000256" key="11">
    <source>
        <dbReference type="ARBA" id="ARBA00022679"/>
    </source>
</evidence>
<dbReference type="InterPro" id="IPR036950">
    <property type="entry name" value="PBP_transglycosylase"/>
</dbReference>
<dbReference type="GO" id="GO:0009274">
    <property type="term" value="C:peptidoglycan-based cell wall"/>
    <property type="evidence" value="ECO:0007669"/>
    <property type="project" value="UniProtKB-UniRule"/>
</dbReference>
<name>A0A172WDE0_BUCSC</name>
<evidence type="ECO:0000256" key="25">
    <source>
        <dbReference type="ARBA" id="ARBA00060592"/>
    </source>
</evidence>
<dbReference type="GO" id="GO:0008360">
    <property type="term" value="P:regulation of cell shape"/>
    <property type="evidence" value="ECO:0007669"/>
    <property type="project" value="UniProtKB-UniRule"/>
</dbReference>
<comment type="similarity">
    <text evidence="5 27">In the N-terminal section; belongs to the glycosyltransferase 51 family.</text>
</comment>
<keyword evidence="19" id="KW-0046">Antibiotic resistance</keyword>
<evidence type="ECO:0000256" key="14">
    <source>
        <dbReference type="ARBA" id="ARBA00022960"/>
    </source>
</evidence>
<dbReference type="SUPFAM" id="SSF56601">
    <property type="entry name" value="beta-lactamase/transpeptidase-like"/>
    <property type="match status" value="1"/>
</dbReference>
<dbReference type="PATRIC" id="fig|118110.3.peg.186"/>
<dbReference type="OrthoDB" id="9766909at2"/>
<evidence type="ECO:0000256" key="12">
    <source>
        <dbReference type="ARBA" id="ARBA00022692"/>
    </source>
</evidence>
<dbReference type="GO" id="GO:0071555">
    <property type="term" value="P:cell wall organization"/>
    <property type="evidence" value="ECO:0007669"/>
    <property type="project" value="UniProtKB-UniRule"/>
</dbReference>
<evidence type="ECO:0000256" key="3">
    <source>
        <dbReference type="ARBA" id="ARBA00004752"/>
    </source>
</evidence>
<protein>
    <recommendedName>
        <fullName evidence="6 26">Penicillin-binding protein 1B</fullName>
        <shortName evidence="27">PBP-1b</shortName>
        <shortName evidence="27">PBP1b</shortName>
    </recommendedName>
    <alternativeName>
        <fullName evidence="22 27">Murein polymerase</fullName>
    </alternativeName>
</protein>
<evidence type="ECO:0000256" key="26">
    <source>
        <dbReference type="NCBIfam" id="TIGR02071"/>
    </source>
</evidence>
<dbReference type="InterPro" id="IPR023346">
    <property type="entry name" value="Lysozyme-like_dom_sf"/>
</dbReference>
<dbReference type="Proteomes" id="UP000077654">
    <property type="component" value="Chromosome"/>
</dbReference>
<comment type="similarity">
    <text evidence="4 27">In the C-terminal section; belongs to the transpeptidase family.</text>
</comment>
<keyword evidence="7" id="KW-1003">Cell membrane</keyword>
<keyword evidence="15" id="KW-0735">Signal-anchor</keyword>
<evidence type="ECO:0000256" key="8">
    <source>
        <dbReference type="ARBA" id="ARBA00022645"/>
    </source>
</evidence>
<keyword evidence="13" id="KW-0378">Hydrolase</keyword>
<dbReference type="SUPFAM" id="SSF53955">
    <property type="entry name" value="Lysozyme-like"/>
    <property type="match status" value="1"/>
</dbReference>
<evidence type="ECO:0000256" key="15">
    <source>
        <dbReference type="ARBA" id="ARBA00022968"/>
    </source>
</evidence>
<dbReference type="Pfam" id="PF00912">
    <property type="entry name" value="Transgly"/>
    <property type="match status" value="1"/>
</dbReference>
<dbReference type="PANTHER" id="PTHR32282">
    <property type="entry name" value="BINDING PROTEIN TRANSPEPTIDASE, PUTATIVE-RELATED"/>
    <property type="match status" value="1"/>
</dbReference>
<evidence type="ECO:0000256" key="9">
    <source>
        <dbReference type="ARBA" id="ARBA00022670"/>
    </source>
</evidence>